<protein>
    <submittedName>
        <fullName evidence="1">Uncharacterized protein</fullName>
    </submittedName>
</protein>
<dbReference type="OrthoDB" id="6380093at2759"/>
<proteinExistence type="predicted"/>
<name>A0A397J8R6_9GLOM</name>
<dbReference type="Proteomes" id="UP000266861">
    <property type="component" value="Unassembled WGS sequence"/>
</dbReference>
<dbReference type="AlphaFoldDB" id="A0A397J8R6"/>
<evidence type="ECO:0000313" key="1">
    <source>
        <dbReference type="EMBL" id="RHZ83897.1"/>
    </source>
</evidence>
<comment type="caution">
    <text evidence="1">The sequence shown here is derived from an EMBL/GenBank/DDBJ whole genome shotgun (WGS) entry which is preliminary data.</text>
</comment>
<sequence>MPKHRQTNTYLVSPGVLVETIHYGPYSRYWWQPLSSSNNNKENMTYFPIRVNQKTKAILNKYEFIVTVVIGNKDNNKFLPGYICHCGDISVLANDPTTAVSEVYSKIFASATRFSGPLIMGWNDENVVRELSKDIPFIPQLILLGVLVETIHYGPYSCYWWQPLSSSNNNKENMTYFPIRVNQKTKAILNKYEFIVTVVIGNKDNNKFLPGYICHCGDISVLANDPTTAVSEVYSKIFASATCYSGPLIMGWNDENVVRELSKDIPFIPQLILLGEIKIFVYGVGYSTHTDWFHAGPGYKSSFLYKFNGNTRALFVSKIEETNCILEIYYDQELKKIIQAKSPNNVWEVSGLIKKFNGNQLFGIDNNTVQFLNRKQKFPKCTSQEWKEYNIMKSLYDFHLKKRTIANIDWYQLFVKWSEQINPIIELHNELINIYTKDHKFNERELRAWSTFLRAAGAYNVTPWLYEESQYQFWSKSSDPKQDHELLIQLYKMGFLINNPNSKNSTQTFWKCFSNALEDNKKNRDGKRRVLSIVADNFNYEELQENLSVGRHIISESRKHARTNGYGTPPLDKPIFHRTKFTSEQLQQFEIFFSTKEYVNMSSYKTDNTSGLPVLYLQDCKQALWKKFHERFPNGMQRTSFMTRLDGKRFVYKENLGGLCSECNECGYQVFANIEELININITNLAFRNELISEVQNLRRYLRRDYAKHLKVTQSGIAIHDHYLSHCLRYAFGDCQESHPDICTNCENLFIFFKNLKENLPSNLHSNLDEFQKRLIAFMSHHARKTYLNAQLPAALSELEFDDALIIVDYKMRINPKKARETKDEWFGKRGWTLHSILLYTKNQDTNNIDINAFDHWSGDTKQDAWFTASSLHGVVETLEKKPKNITVISDNGGHYHNTELMIILSHWKEWYDICIKKWIFLEADIEKAISNLSGTHVANLQPNRERENEKQKLGTIPGIRNWNEFTWIYDGEEAGHIYARPLPKFGELNKFSPGKIKKIIKNKLITQPNPIISAHSTPQKSWNISNIICQENDKNTEEKEDELQKLGTIPGIRNWNEFTWIYDGEEAGHIYARPLPKFGELNKFSPGKIKKIIKNKLITQPNPIISAHSTPQKSWNISNIICQENDKNTEEKEDELESIVIDLTKETEKEIDIRHESREAFFLGWALQQYQKIREPVKRIPPHIKQLLEVMFHMGTANSRKKMSAAEMRNELMQRVKEGEIEEEDVPKESTISNWITSFSRGWKQAMALQTIEETEK</sequence>
<gene>
    <name evidence="1" type="ORF">Glove_87g20</name>
</gene>
<keyword evidence="2" id="KW-1185">Reference proteome</keyword>
<evidence type="ECO:0000313" key="2">
    <source>
        <dbReference type="Proteomes" id="UP000266861"/>
    </source>
</evidence>
<reference evidence="1 2" key="1">
    <citation type="submission" date="2018-08" db="EMBL/GenBank/DDBJ databases">
        <title>Genome and evolution of the arbuscular mycorrhizal fungus Diversispora epigaea (formerly Glomus versiforme) and its bacterial endosymbionts.</title>
        <authorList>
            <person name="Sun X."/>
            <person name="Fei Z."/>
            <person name="Harrison M."/>
        </authorList>
    </citation>
    <scope>NUCLEOTIDE SEQUENCE [LARGE SCALE GENOMIC DNA]</scope>
    <source>
        <strain evidence="1 2">IT104</strain>
    </source>
</reference>
<organism evidence="1 2">
    <name type="scientific">Diversispora epigaea</name>
    <dbReference type="NCBI Taxonomy" id="1348612"/>
    <lineage>
        <taxon>Eukaryota</taxon>
        <taxon>Fungi</taxon>
        <taxon>Fungi incertae sedis</taxon>
        <taxon>Mucoromycota</taxon>
        <taxon>Glomeromycotina</taxon>
        <taxon>Glomeromycetes</taxon>
        <taxon>Diversisporales</taxon>
        <taxon>Diversisporaceae</taxon>
        <taxon>Diversispora</taxon>
    </lineage>
</organism>
<dbReference type="EMBL" id="PQFF01000083">
    <property type="protein sequence ID" value="RHZ83897.1"/>
    <property type="molecule type" value="Genomic_DNA"/>
</dbReference>
<accession>A0A397J8R6</accession>